<keyword evidence="8 14" id="KW-0547">Nucleotide-binding</keyword>
<gene>
    <name evidence="14" type="primary">cysC</name>
    <name evidence="17" type="ORF">PF66_01186</name>
</gene>
<dbReference type="NCBIfam" id="TIGR00455">
    <property type="entry name" value="apsK"/>
    <property type="match status" value="1"/>
</dbReference>
<evidence type="ECO:0000313" key="17">
    <source>
        <dbReference type="EMBL" id="KPA92507.1"/>
    </source>
</evidence>
<dbReference type="AlphaFoldDB" id="A0A0M9GJ22"/>
<evidence type="ECO:0000256" key="15">
    <source>
        <dbReference type="RuleBase" id="RU004347"/>
    </source>
</evidence>
<dbReference type="GO" id="GO:0000103">
    <property type="term" value="P:sulfate assimilation"/>
    <property type="evidence" value="ECO:0007669"/>
    <property type="project" value="UniProtKB-UniRule"/>
</dbReference>
<keyword evidence="10 14" id="KW-0067">ATP-binding</keyword>
<evidence type="ECO:0000256" key="12">
    <source>
        <dbReference type="ARBA" id="ARBA00031393"/>
    </source>
</evidence>
<dbReference type="EMBL" id="JSYZ01000003">
    <property type="protein sequence ID" value="KPA92507.1"/>
    <property type="molecule type" value="Genomic_DNA"/>
</dbReference>
<evidence type="ECO:0000256" key="4">
    <source>
        <dbReference type="ARBA" id="ARBA00007008"/>
    </source>
</evidence>
<dbReference type="PANTHER" id="PTHR11055:SF63">
    <property type="entry name" value="ADENYLYL-SULFATE KINASE 1, CHLOROPLASTIC"/>
    <property type="match status" value="1"/>
</dbReference>
<keyword evidence="18" id="KW-1185">Reference proteome</keyword>
<evidence type="ECO:0000259" key="16">
    <source>
        <dbReference type="Pfam" id="PF01583"/>
    </source>
</evidence>
<organism evidence="17 18">
    <name type="scientific">Pseudomonas asplenii</name>
    <dbReference type="NCBI Taxonomy" id="53407"/>
    <lineage>
        <taxon>Bacteria</taxon>
        <taxon>Pseudomonadati</taxon>
        <taxon>Pseudomonadota</taxon>
        <taxon>Gammaproteobacteria</taxon>
        <taxon>Pseudomonadales</taxon>
        <taxon>Pseudomonadaceae</taxon>
        <taxon>Pseudomonas</taxon>
    </lineage>
</organism>
<evidence type="ECO:0000256" key="7">
    <source>
        <dbReference type="ARBA" id="ARBA00022679"/>
    </source>
</evidence>
<dbReference type="SUPFAM" id="SSF52540">
    <property type="entry name" value="P-loop containing nucleoside triphosphate hydrolases"/>
    <property type="match status" value="1"/>
</dbReference>
<comment type="similarity">
    <text evidence="4 14 15">Belongs to the APS kinase family.</text>
</comment>
<evidence type="ECO:0000256" key="8">
    <source>
        <dbReference type="ARBA" id="ARBA00022741"/>
    </source>
</evidence>
<dbReference type="GO" id="GO:0005524">
    <property type="term" value="F:ATP binding"/>
    <property type="evidence" value="ECO:0007669"/>
    <property type="project" value="UniProtKB-UniRule"/>
</dbReference>
<dbReference type="InterPro" id="IPR059117">
    <property type="entry name" value="APS_kinase_dom"/>
</dbReference>
<keyword evidence="14" id="KW-0597">Phosphoprotein</keyword>
<dbReference type="EC" id="2.7.1.25" evidence="5 14"/>
<comment type="function">
    <text evidence="2 14 15">Catalyzes the synthesis of activated sulfate.</text>
</comment>
<dbReference type="Pfam" id="PF01583">
    <property type="entry name" value="APS_kinase"/>
    <property type="match status" value="1"/>
</dbReference>
<evidence type="ECO:0000256" key="5">
    <source>
        <dbReference type="ARBA" id="ARBA00012121"/>
    </source>
</evidence>
<dbReference type="Proteomes" id="UP000037931">
    <property type="component" value="Unassembled WGS sequence"/>
</dbReference>
<proteinExistence type="inferred from homology"/>
<dbReference type="UniPathway" id="UPA00140">
    <property type="reaction ID" value="UER00205"/>
</dbReference>
<accession>A0A0M9GJ22</accession>
<dbReference type="GO" id="GO:0004020">
    <property type="term" value="F:adenylylsulfate kinase activity"/>
    <property type="evidence" value="ECO:0007669"/>
    <property type="project" value="UniProtKB-UniRule"/>
</dbReference>
<evidence type="ECO:0000256" key="10">
    <source>
        <dbReference type="ARBA" id="ARBA00022840"/>
    </source>
</evidence>
<evidence type="ECO:0000256" key="1">
    <source>
        <dbReference type="ARBA" id="ARBA00001823"/>
    </source>
</evidence>
<dbReference type="InterPro" id="IPR002891">
    <property type="entry name" value="APS"/>
</dbReference>
<dbReference type="GO" id="GO:0070814">
    <property type="term" value="P:hydrogen sulfide biosynthetic process"/>
    <property type="evidence" value="ECO:0007669"/>
    <property type="project" value="UniProtKB-UniRule"/>
</dbReference>
<keyword evidence="7 14" id="KW-0808">Transferase</keyword>
<dbReference type="InterPro" id="IPR027417">
    <property type="entry name" value="P-loop_NTPase"/>
</dbReference>
<dbReference type="NCBIfam" id="NF003013">
    <property type="entry name" value="PRK03846.1"/>
    <property type="match status" value="1"/>
</dbReference>
<dbReference type="PATRIC" id="fig|50340.43.peg.4070"/>
<evidence type="ECO:0000313" key="18">
    <source>
        <dbReference type="Proteomes" id="UP000037931"/>
    </source>
</evidence>
<keyword evidence="9 14" id="KW-0418">Kinase</keyword>
<name>A0A0M9GJ22_9PSED</name>
<reference evidence="17 18" key="1">
    <citation type="journal article" date="2015" name="PLoS ONE">
        <title>Rice-Infecting Pseudomonas Genomes Are Highly Accessorized and Harbor Multiple Putative Virulence Mechanisms to Cause Sheath Brown Rot.</title>
        <authorList>
            <person name="Quibod I.L."/>
            <person name="Grande G."/>
            <person name="Oreiro E.G."/>
            <person name="Borja F.N."/>
            <person name="Dossa G.S."/>
            <person name="Mauleon R."/>
            <person name="Cruz C.V."/>
            <person name="Oliva R."/>
        </authorList>
    </citation>
    <scope>NUCLEOTIDE SEQUENCE [LARGE SCALE GENOMIC DNA]</scope>
    <source>
        <strain evidence="17 18">IRRI 6609</strain>
    </source>
</reference>
<evidence type="ECO:0000256" key="11">
    <source>
        <dbReference type="ARBA" id="ARBA00029724"/>
    </source>
</evidence>
<feature type="active site" description="Phosphoserine intermediate" evidence="14">
    <location>
        <position position="115"/>
    </location>
</feature>
<feature type="domain" description="APS kinase" evidence="16">
    <location>
        <begin position="33"/>
        <end position="183"/>
    </location>
</feature>
<evidence type="ECO:0000256" key="2">
    <source>
        <dbReference type="ARBA" id="ARBA00002632"/>
    </source>
</evidence>
<dbReference type="RefSeq" id="WP_054056546.1">
    <property type="nucleotide sequence ID" value="NZ_JSYZ01000003.1"/>
</dbReference>
<evidence type="ECO:0000256" key="9">
    <source>
        <dbReference type="ARBA" id="ARBA00022777"/>
    </source>
</evidence>
<evidence type="ECO:0000256" key="14">
    <source>
        <dbReference type="HAMAP-Rule" id="MF_00065"/>
    </source>
</evidence>
<dbReference type="STRING" id="50340.PF66_01186"/>
<comment type="catalytic activity">
    <reaction evidence="1 14 15">
        <text>adenosine 5'-phosphosulfate + ATP = 3'-phosphoadenylyl sulfate + ADP + H(+)</text>
        <dbReference type="Rhea" id="RHEA:24152"/>
        <dbReference type="ChEBI" id="CHEBI:15378"/>
        <dbReference type="ChEBI" id="CHEBI:30616"/>
        <dbReference type="ChEBI" id="CHEBI:58243"/>
        <dbReference type="ChEBI" id="CHEBI:58339"/>
        <dbReference type="ChEBI" id="CHEBI:456216"/>
        <dbReference type="EC" id="2.7.1.25"/>
    </reaction>
</comment>
<evidence type="ECO:0000256" key="6">
    <source>
        <dbReference type="ARBA" id="ARBA00018163"/>
    </source>
</evidence>
<evidence type="ECO:0000256" key="3">
    <source>
        <dbReference type="ARBA" id="ARBA00004806"/>
    </source>
</evidence>
<comment type="caution">
    <text evidence="17">The sequence shown here is derived from an EMBL/GenBank/DDBJ whole genome shotgun (WGS) entry which is preliminary data.</text>
</comment>
<dbReference type="OrthoDB" id="9804504at2"/>
<evidence type="ECO:0000256" key="13">
    <source>
        <dbReference type="ARBA" id="ARBA00031464"/>
    </source>
</evidence>
<sequence>MNRLATIPLERPQIRPYTLALSTAQRAAIKHQRPCCIWLTGLSGAGKSTLANALEVQLNQRGLHTFLLDGDNVRNGLCSDLGMSAKARKENIRRVSEVARLMVDAGLIVIVSAISPFRAERDQARSLFAPQAFSCVYVSTPFDVCSRRDPKGLYKAALAGRIKDFTGLDSPYEVPLDADCEIDTTSLTLEASTRRLLDFLINKGAISNGEATHLKP</sequence>
<dbReference type="Gene3D" id="3.40.50.300">
    <property type="entry name" value="P-loop containing nucleotide triphosphate hydrolases"/>
    <property type="match status" value="1"/>
</dbReference>
<feature type="binding site" evidence="14">
    <location>
        <begin position="41"/>
        <end position="48"/>
    </location>
    <ligand>
        <name>ATP</name>
        <dbReference type="ChEBI" id="CHEBI:30616"/>
    </ligand>
</feature>
<comment type="pathway">
    <text evidence="3 14 15">Sulfur metabolism; hydrogen sulfide biosynthesis; sulfite from sulfate: step 2/3.</text>
</comment>
<protein>
    <recommendedName>
        <fullName evidence="6 14">Adenylyl-sulfate kinase</fullName>
        <ecNumber evidence="5 14">2.7.1.25</ecNumber>
    </recommendedName>
    <alternativeName>
        <fullName evidence="12 14">APS kinase</fullName>
    </alternativeName>
    <alternativeName>
        <fullName evidence="13 14">ATP adenosine-5'-phosphosulfate 3'-phosphotransferase</fullName>
    </alternativeName>
    <alternativeName>
        <fullName evidence="11 14">Adenosine-5'-phosphosulfate kinase</fullName>
    </alternativeName>
</protein>
<dbReference type="HAMAP" id="MF_00065">
    <property type="entry name" value="Adenylyl_sulf_kinase"/>
    <property type="match status" value="1"/>
</dbReference>
<dbReference type="CDD" id="cd02027">
    <property type="entry name" value="APSK"/>
    <property type="match status" value="1"/>
</dbReference>
<dbReference type="PANTHER" id="PTHR11055">
    <property type="entry name" value="BIFUNCTIONAL 3'-PHOSPHOADENOSINE 5'-PHOSPHOSULFATE SYNTHASE"/>
    <property type="match status" value="1"/>
</dbReference>